<name>A0ABS8XN81_9BURK</name>
<feature type="non-terminal residue" evidence="1">
    <location>
        <position position="1"/>
    </location>
</feature>
<dbReference type="Proteomes" id="UP001201463">
    <property type="component" value="Unassembled WGS sequence"/>
</dbReference>
<accession>A0ABS8XN81</accession>
<sequence>PFSAPMLLNRVSRCRARHERELLAGLAPSTRCAEMDFAGLTKYGRGGHDNFHLENLRRKGDRHLHGCVCHVRICANDGKRQ</sequence>
<comment type="caution">
    <text evidence="1">The sequence shown here is derived from an EMBL/GenBank/DDBJ whole genome shotgun (WGS) entry which is preliminary data.</text>
</comment>
<evidence type="ECO:0000313" key="2">
    <source>
        <dbReference type="Proteomes" id="UP001201463"/>
    </source>
</evidence>
<gene>
    <name evidence="1" type="ORF">LXT12_26220</name>
</gene>
<evidence type="ECO:0000313" key="1">
    <source>
        <dbReference type="EMBL" id="MCE4540730.1"/>
    </source>
</evidence>
<organism evidence="1 2">
    <name type="scientific">Pelomonas caseinilytica</name>
    <dbReference type="NCBI Taxonomy" id="2906763"/>
    <lineage>
        <taxon>Bacteria</taxon>
        <taxon>Pseudomonadati</taxon>
        <taxon>Pseudomonadota</taxon>
        <taxon>Betaproteobacteria</taxon>
        <taxon>Burkholderiales</taxon>
        <taxon>Sphaerotilaceae</taxon>
        <taxon>Roseateles</taxon>
    </lineage>
</organism>
<dbReference type="EMBL" id="JAJTWT010000022">
    <property type="protein sequence ID" value="MCE4540730.1"/>
    <property type="molecule type" value="Genomic_DNA"/>
</dbReference>
<reference evidence="1 2" key="1">
    <citation type="submission" date="2021-12" db="EMBL/GenBank/DDBJ databases">
        <title>Genome seq of p7.</title>
        <authorList>
            <person name="Seo T."/>
        </authorList>
    </citation>
    <scope>NUCLEOTIDE SEQUENCE [LARGE SCALE GENOMIC DNA]</scope>
    <source>
        <strain evidence="1 2">P7</strain>
    </source>
</reference>
<protein>
    <submittedName>
        <fullName evidence="1">Uncharacterized protein</fullName>
    </submittedName>
</protein>
<dbReference type="RefSeq" id="WP_233395415.1">
    <property type="nucleotide sequence ID" value="NZ_JAJTWT010000022.1"/>
</dbReference>
<proteinExistence type="predicted"/>
<keyword evidence="2" id="KW-1185">Reference proteome</keyword>